<evidence type="ECO:0000259" key="15">
    <source>
        <dbReference type="Pfam" id="PF00882"/>
    </source>
</evidence>
<evidence type="ECO:0000313" key="17">
    <source>
        <dbReference type="Proteomes" id="UP001194696"/>
    </source>
</evidence>
<dbReference type="Pfam" id="PF00882">
    <property type="entry name" value="Zn_dep_PLPC"/>
    <property type="match status" value="1"/>
</dbReference>
<feature type="region of interest" description="Disordered" evidence="13">
    <location>
        <begin position="427"/>
        <end position="450"/>
    </location>
</feature>
<dbReference type="PANTHER" id="PTHR23221:SF7">
    <property type="entry name" value="PHOSPHATIDYLINOSITOL-GLYCAN-SPECIFIC PHOSPHOLIPASE D"/>
    <property type="match status" value="1"/>
</dbReference>
<feature type="compositionally biased region" description="Basic and acidic residues" evidence="13">
    <location>
        <begin position="998"/>
        <end position="1007"/>
    </location>
</feature>
<evidence type="ECO:0000256" key="8">
    <source>
        <dbReference type="ARBA" id="ARBA00022801"/>
    </source>
</evidence>
<dbReference type="SUPFAM" id="SSF69318">
    <property type="entry name" value="Integrin alpha N-terminal domain"/>
    <property type="match status" value="1"/>
</dbReference>
<feature type="compositionally biased region" description="Low complexity" evidence="13">
    <location>
        <begin position="428"/>
        <end position="445"/>
    </location>
</feature>
<organism evidence="16 17">
    <name type="scientific">Linnemannia gamsii</name>
    <dbReference type="NCBI Taxonomy" id="64522"/>
    <lineage>
        <taxon>Eukaryota</taxon>
        <taxon>Fungi</taxon>
        <taxon>Fungi incertae sedis</taxon>
        <taxon>Mucoromycota</taxon>
        <taxon>Mortierellomycotina</taxon>
        <taxon>Mortierellomycetes</taxon>
        <taxon>Mortierellales</taxon>
        <taxon>Mortierellaceae</taxon>
        <taxon>Linnemannia</taxon>
    </lineage>
</organism>
<dbReference type="PROSITE" id="PS51470">
    <property type="entry name" value="FG_GAP"/>
    <property type="match status" value="2"/>
</dbReference>
<keyword evidence="5" id="KW-0964">Secreted</keyword>
<evidence type="ECO:0000256" key="13">
    <source>
        <dbReference type="SAM" id="MobiDB-lite"/>
    </source>
</evidence>
<dbReference type="PANTHER" id="PTHR23221">
    <property type="entry name" value="GLYCOSYLPHOSPHATIDYLINOSITOL PHOSPHOLIPASE D"/>
    <property type="match status" value="1"/>
</dbReference>
<comment type="subcellular location">
    <subcellularLocation>
        <location evidence="1">Secreted</location>
    </subcellularLocation>
</comment>
<gene>
    <name evidence="16" type="primary">GPLD1</name>
    <name evidence="16" type="ORF">BGZ96_011665</name>
</gene>
<dbReference type="InterPro" id="IPR028994">
    <property type="entry name" value="Integrin_alpha_N"/>
</dbReference>
<name>A0ABQ7JRW8_9FUNG</name>
<dbReference type="Gene3D" id="2.130.10.130">
    <property type="entry name" value="Integrin alpha, N-terminal"/>
    <property type="match status" value="2"/>
</dbReference>
<reference evidence="16 17" key="1">
    <citation type="journal article" date="2020" name="Fungal Divers.">
        <title>Resolving the Mortierellaceae phylogeny through synthesis of multi-gene phylogenetics and phylogenomics.</title>
        <authorList>
            <person name="Vandepol N."/>
            <person name="Liber J."/>
            <person name="Desiro A."/>
            <person name="Na H."/>
            <person name="Kennedy M."/>
            <person name="Barry K."/>
            <person name="Grigoriev I.V."/>
            <person name="Miller A.N."/>
            <person name="O'Donnell K."/>
            <person name="Stajich J.E."/>
            <person name="Bonito G."/>
        </authorList>
    </citation>
    <scope>NUCLEOTIDE SEQUENCE [LARGE SCALE GENOMIC DNA]</scope>
    <source>
        <strain evidence="16 17">AD045</strain>
    </source>
</reference>
<dbReference type="EMBL" id="JAAAIM010000830">
    <property type="protein sequence ID" value="KAG0283982.1"/>
    <property type="molecule type" value="Genomic_DNA"/>
</dbReference>
<evidence type="ECO:0000256" key="6">
    <source>
        <dbReference type="ARBA" id="ARBA00022729"/>
    </source>
</evidence>
<dbReference type="InterPro" id="IPR029002">
    <property type="entry name" value="PLPC/GPLD1"/>
</dbReference>
<evidence type="ECO:0000256" key="9">
    <source>
        <dbReference type="ARBA" id="ARBA00023180"/>
    </source>
</evidence>
<dbReference type="Proteomes" id="UP001194696">
    <property type="component" value="Unassembled WGS sequence"/>
</dbReference>
<evidence type="ECO:0000256" key="7">
    <source>
        <dbReference type="ARBA" id="ARBA00022737"/>
    </source>
</evidence>
<evidence type="ECO:0000256" key="14">
    <source>
        <dbReference type="SAM" id="SignalP"/>
    </source>
</evidence>
<feature type="chain" id="PRO_5047361693" description="Phosphatidylinositol-glycan-specific phospholipase D" evidence="14">
    <location>
        <begin position="27"/>
        <end position="1074"/>
    </location>
</feature>
<keyword evidence="8" id="KW-0378">Hydrolase</keyword>
<feature type="signal peptide" evidence="14">
    <location>
        <begin position="1"/>
        <end position="26"/>
    </location>
</feature>
<proteinExistence type="inferred from homology"/>
<evidence type="ECO:0000256" key="4">
    <source>
        <dbReference type="ARBA" id="ARBA00015988"/>
    </source>
</evidence>
<dbReference type="SMART" id="SM00191">
    <property type="entry name" value="Int_alpha"/>
    <property type="match status" value="3"/>
</dbReference>
<feature type="repeat" description="FG-GAP" evidence="12">
    <location>
        <begin position="559"/>
        <end position="620"/>
    </location>
</feature>
<dbReference type="InterPro" id="IPR013517">
    <property type="entry name" value="FG-GAP"/>
</dbReference>
<protein>
    <recommendedName>
        <fullName evidence="4">Phosphatidylinositol-glycan-specific phospholipase D</fullName>
        <ecNumber evidence="3">3.1.4.50</ecNumber>
    </recommendedName>
    <alternativeName>
        <fullName evidence="10">Glycosyl-phosphatidylinositol-specific phospholipase D</fullName>
    </alternativeName>
</protein>
<feature type="repeat" description="FG-GAP" evidence="12">
    <location>
        <begin position="476"/>
        <end position="538"/>
    </location>
</feature>
<comment type="caution">
    <text evidence="16">The sequence shown here is derived from an EMBL/GenBank/DDBJ whole genome shotgun (WGS) entry which is preliminary data.</text>
</comment>
<dbReference type="Pfam" id="PF01839">
    <property type="entry name" value="FG-GAP"/>
    <property type="match status" value="3"/>
</dbReference>
<evidence type="ECO:0000256" key="10">
    <source>
        <dbReference type="ARBA" id="ARBA00029753"/>
    </source>
</evidence>
<keyword evidence="6 14" id="KW-0732">Signal</keyword>
<feature type="region of interest" description="Disordered" evidence="13">
    <location>
        <begin position="995"/>
        <end position="1021"/>
    </location>
</feature>
<evidence type="ECO:0000256" key="11">
    <source>
        <dbReference type="ARBA" id="ARBA00093237"/>
    </source>
</evidence>
<evidence type="ECO:0000313" key="16">
    <source>
        <dbReference type="EMBL" id="KAG0283982.1"/>
    </source>
</evidence>
<evidence type="ECO:0000256" key="2">
    <source>
        <dbReference type="ARBA" id="ARBA00008652"/>
    </source>
</evidence>
<keyword evidence="17" id="KW-1185">Reference proteome</keyword>
<feature type="domain" description="Phospholipase C/D" evidence="15">
    <location>
        <begin position="98"/>
        <end position="230"/>
    </location>
</feature>
<accession>A0ABQ7JRW8</accession>
<dbReference type="InterPro" id="IPR013519">
    <property type="entry name" value="Int_alpha_beta-p"/>
</dbReference>
<evidence type="ECO:0000256" key="12">
    <source>
        <dbReference type="PROSITE-ProRule" id="PRU00803"/>
    </source>
</evidence>
<comment type="similarity">
    <text evidence="2">Belongs to the GPLD1 family.</text>
</comment>
<keyword evidence="7" id="KW-0677">Repeat</keyword>
<keyword evidence="9" id="KW-0325">Glycoprotein</keyword>
<evidence type="ECO:0000256" key="5">
    <source>
        <dbReference type="ARBA" id="ARBA00022525"/>
    </source>
</evidence>
<feature type="region of interest" description="Disordered" evidence="13">
    <location>
        <begin position="956"/>
        <end position="983"/>
    </location>
</feature>
<comment type="catalytic activity">
    <reaction evidence="11">
        <text>a 6-(alpha-D-glucosaminyl)-1-(1,2-diacyl-sn-glycero-3-phospho)-1D-myo-inositol + H2O = 6-(alpha-D-glucosaminyl)-1D-myo-inositol + a 1,2-diacyl-sn-glycero-3-phosphate + H(+)</text>
        <dbReference type="Rhea" id="RHEA:10832"/>
        <dbReference type="ChEBI" id="CHEBI:15377"/>
        <dbReference type="ChEBI" id="CHEBI:15378"/>
        <dbReference type="ChEBI" id="CHEBI:57997"/>
        <dbReference type="ChEBI" id="CHEBI:58608"/>
        <dbReference type="ChEBI" id="CHEBI:58700"/>
        <dbReference type="EC" id="3.1.4.50"/>
    </reaction>
</comment>
<evidence type="ECO:0000256" key="3">
    <source>
        <dbReference type="ARBA" id="ARBA00012284"/>
    </source>
</evidence>
<dbReference type="EC" id="3.1.4.50" evidence="3"/>
<evidence type="ECO:0000256" key="1">
    <source>
        <dbReference type="ARBA" id="ARBA00004613"/>
    </source>
</evidence>
<sequence>MARSIALPSLSTLALFLVLTATTTTTFNPSLVHACGVTIHNEVAFRASRILLSAKQDNDNSTRLVTPPHQTHSHAPSYSHSLVHLNTNHTFTSTSLQDDYTPLLEQRDLLLAGSFFPDWGYNCIGKLYNEAAEEAHWPPFAEAAVRYILETYPKPWDDHTKQLITFLFGTVSHSLGDMSWHALRGLTSGFIGALADTSFGGDYSKGHTLADIGAEFVLGHMGEIDHLITSWKVPVKDITEIYKRMGYRVPGPVLSHCMRNGFAGIQANARLGSQLFPIYAPQSPFLVEQIEDYPMGGLRDMTEWTVDCWHGLAQYLDEERPLPDLIDPIGTNTTFNLCYALWEERTKTYHRDALEYARDGQVRYGHAAVEGAKALSRLKQAGLKVQTASDSKSGMVTFSIESIPNNGDDVYANGTTEELDLDDTMALGQQQHHQQQQKQEGEGQQPHSRKLAKVEAIKMTGSRVNACLTFSDEFDSQVKTLFLPIAYSSFGQAAVTGDFDGDGILDLAIAAPHATFDPRAPSQGSVFIIPGQSLYNDDDDNDDMQDDPVKGTDVRTLASHVLHGDPFEPQSRFGWSLAVVDLNEDGIDDLAIGAPGHGTKDLVYGGSVFVYFGRRGLGFNNTPDLIIHHDRTKDRALDVPQGVSALAGLGYVVEGLDLTGSGFKDLVAGMPMAYGIVPTKPSNETKPPLELARQTGKVVAFLASTRHNGSIFDIDRDWELQGDAKFAWFGSSIAVVTEAFLQAVPSTPPKWSWLVPSWFDRKGHKDKKEQVELKERRILVVGSPTFGGDEEQEFMRGHIQGFLLPNDTVTTPPTKPPIKPLKPQWMFTILGDTKFQQLGSRLAAANHSSSTSPSGFKNMLIVGSQSEDVLNKLPKIGRQWQAGMVRILDISQIANGTIVNMSDLDDDTNVVRDSLQGSQSMAHLSAAIEVSTDGKSLWLAEPYAKGETGRILEWEPNYSRRDDDDDDDDSDGHRRRRHGQKEDVVDVRGQQLVFSNDIQKDGDSDGGDRDDDDGGNDGDRIKQCFVGSDFRGRFGSQLLVADLNKDDVDDIIVTSSHSSQYANMAGTVTIRFRL</sequence>